<dbReference type="InterPro" id="IPR002305">
    <property type="entry name" value="aa-tRNA-synth_Ic"/>
</dbReference>
<proteinExistence type="inferred from homology"/>
<reference evidence="14" key="1">
    <citation type="journal article" date="2011" name="Environ. Microbiol.">
        <title>Time-series analyses of Monterey Bay coastal microbial picoplankton using a 'genome proxy' microarray.</title>
        <authorList>
            <person name="Rich V.I."/>
            <person name="Pham V.D."/>
            <person name="Eppley J."/>
            <person name="Shi Y."/>
            <person name="DeLong E.F."/>
        </authorList>
    </citation>
    <scope>NUCLEOTIDE SEQUENCE</scope>
</reference>
<feature type="binding site" evidence="11">
    <location>
        <position position="38"/>
    </location>
    <ligand>
        <name>L-tyrosine</name>
        <dbReference type="ChEBI" id="CHEBI:58315"/>
    </ligand>
</feature>
<dbReference type="GO" id="GO:0042803">
    <property type="term" value="F:protein homodimerization activity"/>
    <property type="evidence" value="ECO:0007669"/>
    <property type="project" value="UniProtKB-ARBA"/>
</dbReference>
<dbReference type="Gene3D" id="3.40.50.620">
    <property type="entry name" value="HUPs"/>
    <property type="match status" value="1"/>
</dbReference>
<dbReference type="InterPro" id="IPR014729">
    <property type="entry name" value="Rossmann-like_a/b/a_fold"/>
</dbReference>
<keyword evidence="6 12" id="KW-0694">RNA-binding</keyword>
<accession>E0XR48</accession>
<dbReference type="InterPro" id="IPR002307">
    <property type="entry name" value="Tyr-tRNA-ligase"/>
</dbReference>
<comment type="subunit">
    <text evidence="11">Homodimer.</text>
</comment>
<evidence type="ECO:0000256" key="1">
    <source>
        <dbReference type="ARBA" id="ARBA00004496"/>
    </source>
</evidence>
<sequence length="427" mass="47296">MEQIRENLIEEFGWRGLVFQISNKDKLALHLSEARSVYCGFDPTADSLHIGSLVPLLALRRFQLAGHRPILLLGGATGLIGDPSGRADERNLNQHGTVAQWVEKLRTQVGRFLDFDGANAATVCNNLDWTQQLDVISFLRDVGKHFSVNAMVQRDSVKARLEREDQGISYTEFSYMLLQAMDFLELARREGCLLQIGGSDQWGNIISGIDLIRRHTGQEAFALTMPLVTKADGSKFGKTASGAVWLDANKTSPYSFYQFWLNSSDADIEKFLKLFTFMSEAEIADLVARSQQALEQRLAQRELARQVTELVHGEDAVTSAERISASLFGGDEASLQREDLKQLQLDGLPSVAVSPGDGLLNTMVAVGAAKSSGEARKLIQGRGVRLNGSQVEDPKLAVVFEDAYFGEFFLLRKGKKQHFLLVKSQLD</sequence>
<dbReference type="GO" id="GO:0005829">
    <property type="term" value="C:cytosol"/>
    <property type="evidence" value="ECO:0007669"/>
    <property type="project" value="TreeGrafter"/>
</dbReference>
<evidence type="ECO:0000256" key="12">
    <source>
        <dbReference type="PROSITE-ProRule" id="PRU00182"/>
    </source>
</evidence>
<dbReference type="AlphaFoldDB" id="E0XR48"/>
<keyword evidence="5 11" id="KW-0067">ATP-binding</keyword>
<evidence type="ECO:0000256" key="3">
    <source>
        <dbReference type="ARBA" id="ARBA00022598"/>
    </source>
</evidence>
<evidence type="ECO:0000256" key="2">
    <source>
        <dbReference type="ARBA" id="ARBA00022490"/>
    </source>
</evidence>
<evidence type="ECO:0000256" key="5">
    <source>
        <dbReference type="ARBA" id="ARBA00022840"/>
    </source>
</evidence>
<comment type="similarity">
    <text evidence="10 11">Belongs to the class-I aminoacyl-tRNA synthetase family. TyrS type 1 subfamily.</text>
</comment>
<dbReference type="NCBIfam" id="TIGR00234">
    <property type="entry name" value="tyrS"/>
    <property type="match status" value="1"/>
</dbReference>
<dbReference type="GO" id="GO:0004831">
    <property type="term" value="F:tyrosine-tRNA ligase activity"/>
    <property type="evidence" value="ECO:0007669"/>
    <property type="project" value="UniProtKB-UniRule"/>
</dbReference>
<dbReference type="CDD" id="cd00805">
    <property type="entry name" value="TyrRS_core"/>
    <property type="match status" value="1"/>
</dbReference>
<dbReference type="InterPro" id="IPR036986">
    <property type="entry name" value="S4_RNA-bd_sf"/>
</dbReference>
<dbReference type="SUPFAM" id="SSF52374">
    <property type="entry name" value="Nucleotidylyl transferase"/>
    <property type="match status" value="1"/>
</dbReference>
<keyword evidence="4 11" id="KW-0547">Nucleotide-binding</keyword>
<dbReference type="FunFam" id="3.40.50.620:FF:000008">
    <property type="entry name" value="Tyrosine--tRNA ligase"/>
    <property type="match status" value="1"/>
</dbReference>
<dbReference type="PANTHER" id="PTHR11766:SF0">
    <property type="entry name" value="TYROSINE--TRNA LIGASE, MITOCHONDRIAL"/>
    <property type="match status" value="1"/>
</dbReference>
<evidence type="ECO:0000256" key="8">
    <source>
        <dbReference type="ARBA" id="ARBA00023146"/>
    </source>
</evidence>
<dbReference type="PANTHER" id="PTHR11766">
    <property type="entry name" value="TYROSYL-TRNA SYNTHETASE"/>
    <property type="match status" value="1"/>
</dbReference>
<evidence type="ECO:0000259" key="13">
    <source>
        <dbReference type="Pfam" id="PF22421"/>
    </source>
</evidence>
<feature type="binding site" evidence="11">
    <location>
        <position position="238"/>
    </location>
    <ligand>
        <name>ATP</name>
        <dbReference type="ChEBI" id="CHEBI:30616"/>
    </ligand>
</feature>
<dbReference type="GO" id="GO:0006437">
    <property type="term" value="P:tyrosyl-tRNA aminoacylation"/>
    <property type="evidence" value="ECO:0007669"/>
    <property type="project" value="UniProtKB-UniRule"/>
</dbReference>
<dbReference type="EC" id="6.1.1.1" evidence="11"/>
<dbReference type="GO" id="GO:0003723">
    <property type="term" value="F:RNA binding"/>
    <property type="evidence" value="ECO:0007669"/>
    <property type="project" value="UniProtKB-KW"/>
</dbReference>
<dbReference type="FunFam" id="1.10.240.10:FF:000001">
    <property type="entry name" value="Tyrosine--tRNA ligase"/>
    <property type="match status" value="1"/>
</dbReference>
<feature type="short sequence motif" description="'KMSKS' region" evidence="11">
    <location>
        <begin position="235"/>
        <end position="239"/>
    </location>
</feature>
<feature type="binding site" evidence="11">
    <location>
        <position position="179"/>
    </location>
    <ligand>
        <name>L-tyrosine</name>
        <dbReference type="ChEBI" id="CHEBI:58315"/>
    </ligand>
</feature>
<feature type="binding site" evidence="11">
    <location>
        <position position="175"/>
    </location>
    <ligand>
        <name>L-tyrosine</name>
        <dbReference type="ChEBI" id="CHEBI:58315"/>
    </ligand>
</feature>
<keyword evidence="3 11" id="KW-0436">Ligase</keyword>
<evidence type="ECO:0000256" key="4">
    <source>
        <dbReference type="ARBA" id="ARBA00022741"/>
    </source>
</evidence>
<dbReference type="Gene3D" id="1.10.240.10">
    <property type="entry name" value="Tyrosyl-Transfer RNA Synthetase"/>
    <property type="match status" value="1"/>
</dbReference>
<dbReference type="CDD" id="cd00165">
    <property type="entry name" value="S4"/>
    <property type="match status" value="1"/>
</dbReference>
<comment type="catalytic activity">
    <reaction evidence="9 11">
        <text>tRNA(Tyr) + L-tyrosine + ATP = L-tyrosyl-tRNA(Tyr) + AMP + diphosphate + H(+)</text>
        <dbReference type="Rhea" id="RHEA:10220"/>
        <dbReference type="Rhea" id="RHEA-COMP:9706"/>
        <dbReference type="Rhea" id="RHEA-COMP:9707"/>
        <dbReference type="ChEBI" id="CHEBI:15378"/>
        <dbReference type="ChEBI" id="CHEBI:30616"/>
        <dbReference type="ChEBI" id="CHEBI:33019"/>
        <dbReference type="ChEBI" id="CHEBI:58315"/>
        <dbReference type="ChEBI" id="CHEBI:78442"/>
        <dbReference type="ChEBI" id="CHEBI:78536"/>
        <dbReference type="ChEBI" id="CHEBI:456215"/>
        <dbReference type="EC" id="6.1.1.1"/>
    </reaction>
</comment>
<organism evidence="14">
    <name type="scientific">uncultured gamma proteobacterium HF0010_16J05</name>
    <dbReference type="NCBI Taxonomy" id="710981"/>
    <lineage>
        <taxon>Bacteria</taxon>
        <taxon>Pseudomonadati</taxon>
        <taxon>Pseudomonadota</taxon>
        <taxon>Gammaproteobacteria</taxon>
        <taxon>environmental samples</taxon>
    </lineage>
</organism>
<evidence type="ECO:0000256" key="11">
    <source>
        <dbReference type="HAMAP-Rule" id="MF_02006"/>
    </source>
</evidence>
<keyword evidence="8 11" id="KW-0030">Aminoacyl-tRNA synthetase</keyword>
<dbReference type="InterPro" id="IPR024107">
    <property type="entry name" value="Tyr-tRNA-ligase_bac_1"/>
</dbReference>
<dbReference type="PRINTS" id="PR01040">
    <property type="entry name" value="TRNASYNTHTYR"/>
</dbReference>
<dbReference type="InterPro" id="IPR024088">
    <property type="entry name" value="Tyr-tRNA-ligase_bac-type"/>
</dbReference>
<keyword evidence="7 11" id="KW-0648">Protein biosynthesis</keyword>
<dbReference type="GO" id="GO:0005524">
    <property type="term" value="F:ATP binding"/>
    <property type="evidence" value="ECO:0007669"/>
    <property type="project" value="UniProtKB-UniRule"/>
</dbReference>
<feature type="domain" description="Tyrosine--tRNA ligase SYY-like C-terminal" evidence="13">
    <location>
        <begin position="340"/>
        <end position="421"/>
    </location>
</feature>
<feature type="short sequence motif" description="'HIGH' region" evidence="11">
    <location>
        <begin position="43"/>
        <end position="52"/>
    </location>
</feature>
<dbReference type="InterPro" id="IPR054608">
    <property type="entry name" value="SYY-like_C"/>
</dbReference>
<name>E0XR48_9GAMM</name>
<dbReference type="Pfam" id="PF22421">
    <property type="entry name" value="SYY_C-terminal"/>
    <property type="match status" value="1"/>
</dbReference>
<comment type="subcellular location">
    <subcellularLocation>
        <location evidence="1 11">Cytoplasm</location>
    </subcellularLocation>
</comment>
<evidence type="ECO:0000256" key="9">
    <source>
        <dbReference type="ARBA" id="ARBA00048248"/>
    </source>
</evidence>
<dbReference type="Pfam" id="PF00579">
    <property type="entry name" value="tRNA-synt_1b"/>
    <property type="match status" value="1"/>
</dbReference>
<gene>
    <name evidence="11" type="primary">tyrS</name>
</gene>
<evidence type="ECO:0000313" key="14">
    <source>
        <dbReference type="EMBL" id="ADI16889.1"/>
    </source>
</evidence>
<dbReference type="SUPFAM" id="SSF55174">
    <property type="entry name" value="Alpha-L RNA-binding motif"/>
    <property type="match status" value="1"/>
</dbReference>
<dbReference type="PROSITE" id="PS50889">
    <property type="entry name" value="S4"/>
    <property type="match status" value="1"/>
</dbReference>
<dbReference type="HAMAP" id="MF_02006">
    <property type="entry name" value="Tyr_tRNA_synth_type1"/>
    <property type="match status" value="1"/>
</dbReference>
<keyword evidence="2 11" id="KW-0963">Cytoplasm</keyword>
<protein>
    <recommendedName>
        <fullName evidence="11">Tyrosine--tRNA ligase</fullName>
        <ecNumber evidence="11">6.1.1.1</ecNumber>
    </recommendedName>
    <alternativeName>
        <fullName evidence="11">Tyrosyl-tRNA synthetase</fullName>
        <shortName evidence="11">TyrRS</shortName>
    </alternativeName>
</protein>
<dbReference type="EMBL" id="GU474849">
    <property type="protein sequence ID" value="ADI16889.1"/>
    <property type="molecule type" value="Genomic_DNA"/>
</dbReference>
<evidence type="ECO:0000256" key="6">
    <source>
        <dbReference type="ARBA" id="ARBA00022884"/>
    </source>
</evidence>
<evidence type="ECO:0000256" key="10">
    <source>
        <dbReference type="ARBA" id="ARBA00060965"/>
    </source>
</evidence>
<dbReference type="Gene3D" id="3.10.290.10">
    <property type="entry name" value="RNA-binding S4 domain"/>
    <property type="match status" value="1"/>
</dbReference>
<comment type="function">
    <text evidence="11">Catalyzes the attachment of tyrosine to tRNA(Tyr) in a two-step reaction: tyrosine is first activated by ATP to form Tyr-AMP and then transferred to the acceptor end of tRNA(Tyr).</text>
</comment>
<evidence type="ECO:0000256" key="7">
    <source>
        <dbReference type="ARBA" id="ARBA00022917"/>
    </source>
</evidence>